<dbReference type="Proteomes" id="UP001237642">
    <property type="component" value="Unassembled WGS sequence"/>
</dbReference>
<reference evidence="1" key="1">
    <citation type="submission" date="2023-02" db="EMBL/GenBank/DDBJ databases">
        <title>Genome of toxic invasive species Heracleum sosnowskyi carries increased number of genes despite the absence of recent whole-genome duplications.</title>
        <authorList>
            <person name="Schelkunov M."/>
            <person name="Shtratnikova V."/>
            <person name="Makarenko M."/>
            <person name="Klepikova A."/>
            <person name="Omelchenko D."/>
            <person name="Novikova G."/>
            <person name="Obukhova E."/>
            <person name="Bogdanov V."/>
            <person name="Penin A."/>
            <person name="Logacheva M."/>
        </authorList>
    </citation>
    <scope>NUCLEOTIDE SEQUENCE</scope>
    <source>
        <strain evidence="1">Hsosn_3</strain>
        <tissue evidence="1">Leaf</tissue>
    </source>
</reference>
<accession>A0AAD8IWW6</accession>
<organism evidence="1 2">
    <name type="scientific">Heracleum sosnowskyi</name>
    <dbReference type="NCBI Taxonomy" id="360622"/>
    <lineage>
        <taxon>Eukaryota</taxon>
        <taxon>Viridiplantae</taxon>
        <taxon>Streptophyta</taxon>
        <taxon>Embryophyta</taxon>
        <taxon>Tracheophyta</taxon>
        <taxon>Spermatophyta</taxon>
        <taxon>Magnoliopsida</taxon>
        <taxon>eudicotyledons</taxon>
        <taxon>Gunneridae</taxon>
        <taxon>Pentapetalae</taxon>
        <taxon>asterids</taxon>
        <taxon>campanulids</taxon>
        <taxon>Apiales</taxon>
        <taxon>Apiaceae</taxon>
        <taxon>Apioideae</taxon>
        <taxon>apioid superclade</taxon>
        <taxon>Tordylieae</taxon>
        <taxon>Tordyliinae</taxon>
        <taxon>Heracleum</taxon>
    </lineage>
</organism>
<evidence type="ECO:0000313" key="2">
    <source>
        <dbReference type="Proteomes" id="UP001237642"/>
    </source>
</evidence>
<gene>
    <name evidence="1" type="ORF">POM88_010656</name>
</gene>
<reference evidence="1" key="2">
    <citation type="submission" date="2023-05" db="EMBL/GenBank/DDBJ databases">
        <authorList>
            <person name="Schelkunov M.I."/>
        </authorList>
    </citation>
    <scope>NUCLEOTIDE SEQUENCE</scope>
    <source>
        <strain evidence="1">Hsosn_3</strain>
        <tissue evidence="1">Leaf</tissue>
    </source>
</reference>
<name>A0AAD8IWW6_9APIA</name>
<evidence type="ECO:0000313" key="1">
    <source>
        <dbReference type="EMBL" id="KAK1391600.1"/>
    </source>
</evidence>
<dbReference type="InterPro" id="IPR008480">
    <property type="entry name" value="DUF761_pln"/>
</dbReference>
<dbReference type="Pfam" id="PF05553">
    <property type="entry name" value="DUF761"/>
    <property type="match status" value="1"/>
</dbReference>
<sequence>MFDRLRNAVKKVKFLLNLNLHRWRLASILSNKASSSRRRTLSLNDRRPGLRAYADDIYYRNIETSVAPTSDRRLSTCSSSRRIERTISCSSEDDIDKKAELFINNFKRQLLMERQVSLQLRYSRGNSFDQ</sequence>
<dbReference type="AlphaFoldDB" id="A0AAD8IWW6"/>
<comment type="caution">
    <text evidence="1">The sequence shown here is derived from an EMBL/GenBank/DDBJ whole genome shotgun (WGS) entry which is preliminary data.</text>
</comment>
<protein>
    <recommendedName>
        <fullName evidence="3">DUF761 domain-containing protein</fullName>
    </recommendedName>
</protein>
<dbReference type="EMBL" id="JAUIZM010000003">
    <property type="protein sequence ID" value="KAK1391600.1"/>
    <property type="molecule type" value="Genomic_DNA"/>
</dbReference>
<proteinExistence type="predicted"/>
<evidence type="ECO:0008006" key="3">
    <source>
        <dbReference type="Google" id="ProtNLM"/>
    </source>
</evidence>
<keyword evidence="2" id="KW-1185">Reference proteome</keyword>